<dbReference type="Proteomes" id="UP000789595">
    <property type="component" value="Unassembled WGS sequence"/>
</dbReference>
<dbReference type="PANTHER" id="PTHR10083:SF217">
    <property type="entry name" value="BOOPHILIN-H2"/>
    <property type="match status" value="1"/>
</dbReference>
<dbReference type="PRINTS" id="PR00759">
    <property type="entry name" value="BASICPTASE"/>
</dbReference>
<dbReference type="InterPro" id="IPR036880">
    <property type="entry name" value="Kunitz_BPTI_sf"/>
</dbReference>
<evidence type="ECO:0000313" key="5">
    <source>
        <dbReference type="EMBL" id="CAH0366073.1"/>
    </source>
</evidence>
<dbReference type="SUPFAM" id="SSF57362">
    <property type="entry name" value="BPTI-like"/>
    <property type="match status" value="1"/>
</dbReference>
<dbReference type="Pfam" id="PF00014">
    <property type="entry name" value="Kunitz_BPTI"/>
    <property type="match status" value="1"/>
</dbReference>
<dbReference type="InterPro" id="IPR002223">
    <property type="entry name" value="Kunitz_BPTI"/>
</dbReference>
<keyword evidence="6" id="KW-1185">Reference proteome</keyword>
<dbReference type="CDD" id="cd00109">
    <property type="entry name" value="Kunitz-type"/>
    <property type="match status" value="1"/>
</dbReference>
<proteinExistence type="predicted"/>
<dbReference type="InterPro" id="IPR029044">
    <property type="entry name" value="Nucleotide-diphossugar_trans"/>
</dbReference>
<organism evidence="5 6">
    <name type="scientific">Pelagomonas calceolata</name>
    <dbReference type="NCBI Taxonomy" id="35677"/>
    <lineage>
        <taxon>Eukaryota</taxon>
        <taxon>Sar</taxon>
        <taxon>Stramenopiles</taxon>
        <taxon>Ochrophyta</taxon>
        <taxon>Pelagophyceae</taxon>
        <taxon>Pelagomonadales</taxon>
        <taxon>Pelagomonadaceae</taxon>
        <taxon>Pelagomonas</taxon>
    </lineage>
</organism>
<dbReference type="OrthoDB" id="4473401at2759"/>
<name>A0A8J2S7B0_9STRA</name>
<dbReference type="AlphaFoldDB" id="A0A8J2S7B0"/>
<sequence length="317" mass="36029">MPSWFHNPATKRCEKFIYGGCGLGGNANRFSTREACERACLGAPPPKRMQIIIVQCSDGAGGANDALLDLTQVANEAYARRYGHAYLRYKGVIRGNRTWMAVYNRFALWAALRRTTPFQWMLFLDADALIVDYENLWVEDLATRYADRALLFCSDRRGRDVDFHINFGVFFAHLNNTKADDILADCLDQLDESGIDQNADAEWESGNKAKIVNDQVMMRRALERRANRRGRVAGVKTFKHDDYDRFNYGGRFVRHFTREATKNLGRRETVEAATLGVLLRFTNRTTLPRPPDPRAKCYLSGVGADDIRPALFQALPC</sequence>
<accession>A0A8J2S7B0</accession>
<evidence type="ECO:0000313" key="6">
    <source>
        <dbReference type="Proteomes" id="UP000789595"/>
    </source>
</evidence>
<evidence type="ECO:0000256" key="2">
    <source>
        <dbReference type="ARBA" id="ARBA00022525"/>
    </source>
</evidence>
<keyword evidence="2" id="KW-0964">Secreted</keyword>
<comment type="subcellular location">
    <subcellularLocation>
        <location evidence="1">Secreted</location>
    </subcellularLocation>
</comment>
<evidence type="ECO:0000256" key="1">
    <source>
        <dbReference type="ARBA" id="ARBA00004613"/>
    </source>
</evidence>
<protein>
    <recommendedName>
        <fullName evidence="4">BPTI/Kunitz inhibitor domain-containing protein</fullName>
    </recommendedName>
</protein>
<dbReference type="SUPFAM" id="SSF53448">
    <property type="entry name" value="Nucleotide-diphospho-sugar transferases"/>
    <property type="match status" value="1"/>
</dbReference>
<dbReference type="PROSITE" id="PS50279">
    <property type="entry name" value="BPTI_KUNITZ_2"/>
    <property type="match status" value="1"/>
</dbReference>
<comment type="caution">
    <text evidence="5">The sequence shown here is derived from an EMBL/GenBank/DDBJ whole genome shotgun (WGS) entry which is preliminary data.</text>
</comment>
<dbReference type="GO" id="GO:0004867">
    <property type="term" value="F:serine-type endopeptidase inhibitor activity"/>
    <property type="evidence" value="ECO:0007669"/>
    <property type="project" value="InterPro"/>
</dbReference>
<feature type="domain" description="BPTI/Kunitz inhibitor" evidence="4">
    <location>
        <begin position="1"/>
        <end position="40"/>
    </location>
</feature>
<reference evidence="5" key="1">
    <citation type="submission" date="2021-11" db="EMBL/GenBank/DDBJ databases">
        <authorList>
            <consortium name="Genoscope - CEA"/>
            <person name="William W."/>
        </authorList>
    </citation>
    <scope>NUCLEOTIDE SEQUENCE</scope>
</reference>
<dbReference type="InterPro" id="IPR050098">
    <property type="entry name" value="TFPI/VKTCI-like"/>
</dbReference>
<dbReference type="GO" id="GO:0005615">
    <property type="term" value="C:extracellular space"/>
    <property type="evidence" value="ECO:0007669"/>
    <property type="project" value="TreeGrafter"/>
</dbReference>
<dbReference type="EMBL" id="CAKKNE010000001">
    <property type="protein sequence ID" value="CAH0366073.1"/>
    <property type="molecule type" value="Genomic_DNA"/>
</dbReference>
<dbReference type="Gene3D" id="4.10.410.10">
    <property type="entry name" value="Pancreatic trypsin inhibitor Kunitz domain"/>
    <property type="match status" value="1"/>
</dbReference>
<dbReference type="SMART" id="SM00131">
    <property type="entry name" value="KU"/>
    <property type="match status" value="1"/>
</dbReference>
<keyword evidence="3" id="KW-1015">Disulfide bond</keyword>
<evidence type="ECO:0000256" key="3">
    <source>
        <dbReference type="ARBA" id="ARBA00023157"/>
    </source>
</evidence>
<gene>
    <name evidence="5" type="ORF">PECAL_1P25440</name>
</gene>
<dbReference type="PANTHER" id="PTHR10083">
    <property type="entry name" value="KUNITZ-TYPE PROTEASE INHIBITOR-RELATED"/>
    <property type="match status" value="1"/>
</dbReference>
<evidence type="ECO:0000259" key="4">
    <source>
        <dbReference type="PROSITE" id="PS50279"/>
    </source>
</evidence>